<evidence type="ECO:0000256" key="6">
    <source>
        <dbReference type="SAM" id="Phobius"/>
    </source>
</evidence>
<evidence type="ECO:0000259" key="7">
    <source>
        <dbReference type="Pfam" id="PF06271"/>
    </source>
</evidence>
<protein>
    <submittedName>
        <fullName evidence="8">RDD family protein</fullName>
    </submittedName>
</protein>
<feature type="domain" description="RDD" evidence="7">
    <location>
        <begin position="7"/>
        <end position="129"/>
    </location>
</feature>
<comment type="subcellular location">
    <subcellularLocation>
        <location evidence="1">Cell membrane</location>
        <topology evidence="1">Multi-pass membrane protein</topology>
    </subcellularLocation>
</comment>
<dbReference type="EMBL" id="QOPE01000009">
    <property type="protein sequence ID" value="RCL41929.1"/>
    <property type="molecule type" value="Genomic_DNA"/>
</dbReference>
<dbReference type="GO" id="GO:0005886">
    <property type="term" value="C:plasma membrane"/>
    <property type="evidence" value="ECO:0007669"/>
    <property type="project" value="UniProtKB-SubCell"/>
</dbReference>
<evidence type="ECO:0000256" key="5">
    <source>
        <dbReference type="ARBA" id="ARBA00023136"/>
    </source>
</evidence>
<dbReference type="Pfam" id="PF06271">
    <property type="entry name" value="RDD"/>
    <property type="match status" value="1"/>
</dbReference>
<keyword evidence="4 6" id="KW-1133">Transmembrane helix</keyword>
<dbReference type="PANTHER" id="PTHR36115:SF10">
    <property type="entry name" value="RDD DOMAIN-CONTAINING PROTEIN"/>
    <property type="match status" value="1"/>
</dbReference>
<accession>A0A368BX58</accession>
<evidence type="ECO:0000256" key="3">
    <source>
        <dbReference type="ARBA" id="ARBA00022692"/>
    </source>
</evidence>
<organism evidence="8 9">
    <name type="scientific">SAR86 cluster bacterium</name>
    <dbReference type="NCBI Taxonomy" id="2030880"/>
    <lineage>
        <taxon>Bacteria</taxon>
        <taxon>Pseudomonadati</taxon>
        <taxon>Pseudomonadota</taxon>
        <taxon>Gammaproteobacteria</taxon>
        <taxon>SAR86 cluster</taxon>
    </lineage>
</organism>
<dbReference type="Proteomes" id="UP000253307">
    <property type="component" value="Unassembled WGS sequence"/>
</dbReference>
<dbReference type="InterPro" id="IPR051791">
    <property type="entry name" value="Pra-immunoreactive"/>
</dbReference>
<feature type="transmembrane region" description="Helical" evidence="6">
    <location>
        <begin position="21"/>
        <end position="41"/>
    </location>
</feature>
<dbReference type="AlphaFoldDB" id="A0A368BX58"/>
<feature type="transmembrane region" description="Helical" evidence="6">
    <location>
        <begin position="47"/>
        <end position="66"/>
    </location>
</feature>
<evidence type="ECO:0000313" key="8">
    <source>
        <dbReference type="EMBL" id="RCL41929.1"/>
    </source>
</evidence>
<sequence>MHSNIQYPSFLSRFLCGIYDSLLLLGVWFLVGSVLLFLNNFNPLNPFVGFIVSIITAWSFFAFFWMRGGQTLGMKVWKIKLVNIGDQRISLFQTAFRFLINVCIFLLAGLPLLLIYLHPQRLAINDILSKTKLIRV</sequence>
<dbReference type="PANTHER" id="PTHR36115">
    <property type="entry name" value="PROLINE-RICH ANTIGEN HOMOLOG-RELATED"/>
    <property type="match status" value="1"/>
</dbReference>
<comment type="caution">
    <text evidence="8">The sequence shown here is derived from an EMBL/GenBank/DDBJ whole genome shotgun (WGS) entry which is preliminary data.</text>
</comment>
<reference evidence="8 9" key="1">
    <citation type="journal article" date="2018" name="Microbiome">
        <title>Fine metagenomic profile of the Mediterranean stratified and mixed water columns revealed by assembly and recruitment.</title>
        <authorList>
            <person name="Haro-Moreno J.M."/>
            <person name="Lopez-Perez M."/>
            <person name="De La Torre J.R."/>
            <person name="Picazo A."/>
            <person name="Camacho A."/>
            <person name="Rodriguez-Valera F."/>
        </authorList>
    </citation>
    <scope>NUCLEOTIDE SEQUENCE [LARGE SCALE GENOMIC DNA]</scope>
    <source>
        <strain evidence="8">MED-G82</strain>
    </source>
</reference>
<evidence type="ECO:0000256" key="2">
    <source>
        <dbReference type="ARBA" id="ARBA00022475"/>
    </source>
</evidence>
<keyword evidence="3 6" id="KW-0812">Transmembrane</keyword>
<evidence type="ECO:0000256" key="1">
    <source>
        <dbReference type="ARBA" id="ARBA00004651"/>
    </source>
</evidence>
<name>A0A368BX58_9GAMM</name>
<evidence type="ECO:0000256" key="4">
    <source>
        <dbReference type="ARBA" id="ARBA00022989"/>
    </source>
</evidence>
<proteinExistence type="predicted"/>
<keyword evidence="5 6" id="KW-0472">Membrane</keyword>
<keyword evidence="2" id="KW-1003">Cell membrane</keyword>
<dbReference type="InterPro" id="IPR010432">
    <property type="entry name" value="RDD"/>
</dbReference>
<feature type="transmembrane region" description="Helical" evidence="6">
    <location>
        <begin position="98"/>
        <end position="117"/>
    </location>
</feature>
<gene>
    <name evidence="8" type="ORF">DBW96_01800</name>
</gene>
<evidence type="ECO:0000313" key="9">
    <source>
        <dbReference type="Proteomes" id="UP000253307"/>
    </source>
</evidence>